<protein>
    <recommendedName>
        <fullName evidence="3">Acyl carrier protein</fullName>
    </recommendedName>
</protein>
<accession>A0A918QBX7</accession>
<dbReference type="SUPFAM" id="SSF47336">
    <property type="entry name" value="ACP-like"/>
    <property type="match status" value="1"/>
</dbReference>
<proteinExistence type="predicted"/>
<evidence type="ECO:0000313" key="2">
    <source>
        <dbReference type="Proteomes" id="UP000630936"/>
    </source>
</evidence>
<dbReference type="Gene3D" id="1.10.1200.10">
    <property type="entry name" value="ACP-like"/>
    <property type="match status" value="1"/>
</dbReference>
<comment type="caution">
    <text evidence="1">The sequence shown here is derived from an EMBL/GenBank/DDBJ whole genome shotgun (WGS) entry which is preliminary data.</text>
</comment>
<reference evidence="1" key="1">
    <citation type="journal article" date="2014" name="Int. J. Syst. Evol. Microbiol.">
        <title>Complete genome sequence of Corynebacterium casei LMG S-19264T (=DSM 44701T), isolated from a smear-ripened cheese.</title>
        <authorList>
            <consortium name="US DOE Joint Genome Institute (JGI-PGF)"/>
            <person name="Walter F."/>
            <person name="Albersmeier A."/>
            <person name="Kalinowski J."/>
            <person name="Ruckert C."/>
        </authorList>
    </citation>
    <scope>NUCLEOTIDE SEQUENCE</scope>
    <source>
        <strain evidence="1">JCM 4988</strain>
    </source>
</reference>
<dbReference type="Proteomes" id="UP000630936">
    <property type="component" value="Unassembled WGS sequence"/>
</dbReference>
<dbReference type="EMBL" id="BMWG01000011">
    <property type="protein sequence ID" value="GGZ39269.1"/>
    <property type="molecule type" value="Genomic_DNA"/>
</dbReference>
<gene>
    <name evidence="1" type="ORF">GCM10010387_36730</name>
</gene>
<dbReference type="AlphaFoldDB" id="A0A918QBX7"/>
<evidence type="ECO:0008006" key="3">
    <source>
        <dbReference type="Google" id="ProtNLM"/>
    </source>
</evidence>
<organism evidence="1 2">
    <name type="scientific">Streptomyces inusitatus</name>
    <dbReference type="NCBI Taxonomy" id="68221"/>
    <lineage>
        <taxon>Bacteria</taxon>
        <taxon>Bacillati</taxon>
        <taxon>Actinomycetota</taxon>
        <taxon>Actinomycetes</taxon>
        <taxon>Kitasatosporales</taxon>
        <taxon>Streptomycetaceae</taxon>
        <taxon>Streptomyces</taxon>
    </lineage>
</organism>
<keyword evidence="2" id="KW-1185">Reference proteome</keyword>
<name>A0A918QBX7_9ACTN</name>
<dbReference type="InterPro" id="IPR036736">
    <property type="entry name" value="ACP-like_sf"/>
</dbReference>
<reference evidence="1" key="2">
    <citation type="submission" date="2020-09" db="EMBL/GenBank/DDBJ databases">
        <authorList>
            <person name="Sun Q."/>
            <person name="Ohkuma M."/>
        </authorList>
    </citation>
    <scope>NUCLEOTIDE SEQUENCE</scope>
    <source>
        <strain evidence="1">JCM 4988</strain>
    </source>
</reference>
<evidence type="ECO:0000313" key="1">
    <source>
        <dbReference type="EMBL" id="GGZ39269.1"/>
    </source>
</evidence>
<sequence length="80" mass="9202">MAVTGSIDEVRDWILRRHPERQTIDAEENLIQTRLVDSLTFVELVYVVESTTGVEIDFDNIDIQNFQTLATIEKAFFITA</sequence>